<proteinExistence type="predicted"/>
<dbReference type="STRING" id="383372.Rcas_3921"/>
<organism evidence="2 3">
    <name type="scientific">Roseiflexus castenholzii (strain DSM 13941 / HLO8)</name>
    <dbReference type="NCBI Taxonomy" id="383372"/>
    <lineage>
        <taxon>Bacteria</taxon>
        <taxon>Bacillati</taxon>
        <taxon>Chloroflexota</taxon>
        <taxon>Chloroflexia</taxon>
        <taxon>Chloroflexales</taxon>
        <taxon>Roseiflexineae</taxon>
        <taxon>Roseiflexaceae</taxon>
        <taxon>Roseiflexus</taxon>
    </lineage>
</organism>
<dbReference type="OrthoDB" id="9808176at2"/>
<dbReference type="SUPFAM" id="SSF81593">
    <property type="entry name" value="Nucleotidyltransferase substrate binding subunit/domain"/>
    <property type="match status" value="1"/>
</dbReference>
<dbReference type="AlphaFoldDB" id="A7NQV9"/>
<dbReference type="Gene3D" id="1.20.120.330">
    <property type="entry name" value="Nucleotidyltransferases domain 2"/>
    <property type="match status" value="1"/>
</dbReference>
<evidence type="ECO:0000313" key="3">
    <source>
        <dbReference type="Proteomes" id="UP000000263"/>
    </source>
</evidence>
<keyword evidence="3" id="KW-1185">Reference proteome</keyword>
<evidence type="ECO:0000313" key="2">
    <source>
        <dbReference type="EMBL" id="ABU59955.1"/>
    </source>
</evidence>
<dbReference type="Proteomes" id="UP000000263">
    <property type="component" value="Chromosome"/>
</dbReference>
<dbReference type="SMART" id="SM00748">
    <property type="entry name" value="HEPN"/>
    <property type="match status" value="1"/>
</dbReference>
<dbReference type="RefSeq" id="WP_012122378.1">
    <property type="nucleotide sequence ID" value="NC_009767.1"/>
</dbReference>
<dbReference type="EMBL" id="CP000804">
    <property type="protein sequence ID" value="ABU59955.1"/>
    <property type="molecule type" value="Genomic_DNA"/>
</dbReference>
<accession>A7NQV9</accession>
<evidence type="ECO:0000259" key="1">
    <source>
        <dbReference type="PROSITE" id="PS50910"/>
    </source>
</evidence>
<dbReference type="KEGG" id="rca:Rcas_3921"/>
<dbReference type="HOGENOM" id="CLU_123170_0_1_0"/>
<name>A7NQV9_ROSCS</name>
<protein>
    <submittedName>
        <fullName evidence="2">HEPN domain protein</fullName>
    </submittedName>
</protein>
<sequence length="127" mass="14210">MSDPEQWLAFARQDAQIADLAMREGIFNQVCFHSQQCVEKSLKALIVHQGQTPPRIHKLTDLLALVSAVPLSAMASEIYLLDRFYTVTRYPGFSPLTSQTLPDQHDAEEALDIARKVLDIVTNIVTS</sequence>
<reference evidence="2 3" key="1">
    <citation type="submission" date="2007-08" db="EMBL/GenBank/DDBJ databases">
        <title>Complete sequence of Roseiflexus castenholzii DSM 13941.</title>
        <authorList>
            <consortium name="US DOE Joint Genome Institute"/>
            <person name="Copeland A."/>
            <person name="Lucas S."/>
            <person name="Lapidus A."/>
            <person name="Barry K."/>
            <person name="Glavina del Rio T."/>
            <person name="Dalin E."/>
            <person name="Tice H."/>
            <person name="Pitluck S."/>
            <person name="Thompson L.S."/>
            <person name="Brettin T."/>
            <person name="Bruce D."/>
            <person name="Detter J.C."/>
            <person name="Han C."/>
            <person name="Tapia R."/>
            <person name="Schmutz J."/>
            <person name="Larimer F."/>
            <person name="Land M."/>
            <person name="Hauser L."/>
            <person name="Kyrpides N."/>
            <person name="Mikhailova N."/>
            <person name="Bryant D.A."/>
            <person name="Hanada S."/>
            <person name="Tsukatani Y."/>
            <person name="Richardson P."/>
        </authorList>
    </citation>
    <scope>NUCLEOTIDE SEQUENCE [LARGE SCALE GENOMIC DNA]</scope>
    <source>
        <strain evidence="3">DSM 13941 / HLO8</strain>
    </source>
</reference>
<dbReference type="InterPro" id="IPR007842">
    <property type="entry name" value="HEPN_dom"/>
</dbReference>
<feature type="domain" description="HEPN" evidence="1">
    <location>
        <begin position="8"/>
        <end position="117"/>
    </location>
</feature>
<dbReference type="eggNOG" id="COG2250">
    <property type="taxonomic scope" value="Bacteria"/>
</dbReference>
<dbReference type="Pfam" id="PF05168">
    <property type="entry name" value="HEPN"/>
    <property type="match status" value="1"/>
</dbReference>
<dbReference type="PROSITE" id="PS50910">
    <property type="entry name" value="HEPN"/>
    <property type="match status" value="1"/>
</dbReference>
<gene>
    <name evidence="2" type="ordered locus">Rcas_3921</name>
</gene>